<comment type="caution">
    <text evidence="1">The sequence shown here is derived from an EMBL/GenBank/DDBJ whole genome shotgun (WGS) entry which is preliminary data.</text>
</comment>
<dbReference type="EMBL" id="JACIIZ010000015">
    <property type="protein sequence ID" value="MBB6254111.1"/>
    <property type="molecule type" value="Genomic_DNA"/>
</dbReference>
<organism evidence="1 2">
    <name type="scientific">Nitrospirillum iridis</name>
    <dbReference type="NCBI Taxonomy" id="765888"/>
    <lineage>
        <taxon>Bacteria</taxon>
        <taxon>Pseudomonadati</taxon>
        <taxon>Pseudomonadota</taxon>
        <taxon>Alphaproteobacteria</taxon>
        <taxon>Rhodospirillales</taxon>
        <taxon>Azospirillaceae</taxon>
        <taxon>Nitrospirillum</taxon>
    </lineage>
</organism>
<protein>
    <submittedName>
        <fullName evidence="1">Uncharacterized protein</fullName>
    </submittedName>
</protein>
<evidence type="ECO:0000313" key="1">
    <source>
        <dbReference type="EMBL" id="MBB6254111.1"/>
    </source>
</evidence>
<evidence type="ECO:0000313" key="2">
    <source>
        <dbReference type="Proteomes" id="UP000539175"/>
    </source>
</evidence>
<dbReference type="Proteomes" id="UP000539175">
    <property type="component" value="Unassembled WGS sequence"/>
</dbReference>
<name>A0A7X0B314_9PROT</name>
<reference evidence="1 2" key="1">
    <citation type="submission" date="2020-08" db="EMBL/GenBank/DDBJ databases">
        <title>Genomic Encyclopedia of Type Strains, Phase IV (KMG-IV): sequencing the most valuable type-strain genomes for metagenomic binning, comparative biology and taxonomic classification.</title>
        <authorList>
            <person name="Goeker M."/>
        </authorList>
    </citation>
    <scope>NUCLEOTIDE SEQUENCE [LARGE SCALE GENOMIC DNA]</scope>
    <source>
        <strain evidence="1 2">DSM 22198</strain>
    </source>
</reference>
<accession>A0A7X0B314</accession>
<proteinExistence type="predicted"/>
<gene>
    <name evidence="1" type="ORF">FHS74_004694</name>
</gene>
<keyword evidence="2" id="KW-1185">Reference proteome</keyword>
<sequence>MGDVLHFRPQRRGPVVRLLPPVPSTAAALQGLLRDMHADVAEFNGQPGAAAALASYANRLRIIIAHLAGPGGAA</sequence>
<dbReference type="AlphaFoldDB" id="A0A7X0B314"/>